<dbReference type="InterPro" id="IPR011856">
    <property type="entry name" value="tRNA_endonuc-like_dom_sf"/>
</dbReference>
<reference evidence="2 3" key="1">
    <citation type="submission" date="2018-11" db="EMBL/GenBank/DDBJ databases">
        <title>The draft genome sequence of Amphritea balenae JAMM 1525T.</title>
        <authorList>
            <person name="Fang Z."/>
            <person name="Zhang Y."/>
            <person name="Han X."/>
        </authorList>
    </citation>
    <scope>NUCLEOTIDE SEQUENCE [LARGE SCALE GENOMIC DNA]</scope>
    <source>
        <strain evidence="2 3">JAMM 1525</strain>
    </source>
</reference>
<dbReference type="Gene3D" id="3.40.1350.10">
    <property type="match status" value="1"/>
</dbReference>
<feature type="domain" description="DUF4268" evidence="1">
    <location>
        <begin position="257"/>
        <end position="390"/>
    </location>
</feature>
<dbReference type="OrthoDB" id="506280at2"/>
<dbReference type="AlphaFoldDB" id="A0A3P1SYT5"/>
<dbReference type="Pfam" id="PF14088">
    <property type="entry name" value="DUF4268"/>
    <property type="match status" value="1"/>
</dbReference>
<evidence type="ECO:0000313" key="2">
    <source>
        <dbReference type="EMBL" id="RRD01283.1"/>
    </source>
</evidence>
<dbReference type="Proteomes" id="UP000267535">
    <property type="component" value="Unassembled WGS sequence"/>
</dbReference>
<proteinExistence type="predicted"/>
<dbReference type="RefSeq" id="WP_124924355.1">
    <property type="nucleotide sequence ID" value="NZ_BMOH01000001.1"/>
</dbReference>
<name>A0A3P1SYT5_9GAMM</name>
<dbReference type="InterPro" id="IPR025364">
    <property type="entry name" value="DUF4268"/>
</dbReference>
<dbReference type="GO" id="GO:0003676">
    <property type="term" value="F:nucleic acid binding"/>
    <property type="evidence" value="ECO:0007669"/>
    <property type="project" value="InterPro"/>
</dbReference>
<sequence>MVNNQFSTPFIVDPEGRTKALKRVSFANEEGTFNYNEEWLQNLLFNNPSSLPIQEIDTGYQDLIPICTELNTPAGPIDILYVTPQGKLVLLEAKLWRNPEARRKVIGQILDYAKELNRWDYEELQKQVSRRIFKSGNALYESVKNRFPDIDEADFVDEVSRSLRTGRFMLLIVGDGIREGAGAIAEFLDNVGYLQFSLGLVEVGIYETPQKNILVQPRVLAKTIIINRTVVELASPAIKIQQNKSFDNGDGATDSFYKDFWTEFVSNLELDDTAQRIPPPPRGKGLWFQLPPRGTDNAWINVYFAEKNNRVGLYFRLANNEIGELAYQYLEKEKETILDELPKGAEWGEVRGYHTVGVFLHVGDVRSDENREVIKGFFKMNLNAFVNTFRARMETIVNELSE</sequence>
<keyword evidence="3" id="KW-1185">Reference proteome</keyword>
<organism evidence="2 3">
    <name type="scientific">Amphritea balenae</name>
    <dbReference type="NCBI Taxonomy" id="452629"/>
    <lineage>
        <taxon>Bacteria</taxon>
        <taxon>Pseudomonadati</taxon>
        <taxon>Pseudomonadota</taxon>
        <taxon>Gammaproteobacteria</taxon>
        <taxon>Oceanospirillales</taxon>
        <taxon>Oceanospirillaceae</taxon>
        <taxon>Amphritea</taxon>
    </lineage>
</organism>
<accession>A0A3P1SYT5</accession>
<evidence type="ECO:0000313" key="3">
    <source>
        <dbReference type="Proteomes" id="UP000267535"/>
    </source>
</evidence>
<gene>
    <name evidence="2" type="ORF">EHS89_01605</name>
</gene>
<evidence type="ECO:0000259" key="1">
    <source>
        <dbReference type="Pfam" id="PF14088"/>
    </source>
</evidence>
<dbReference type="EMBL" id="RQXV01000001">
    <property type="protein sequence ID" value="RRD01283.1"/>
    <property type="molecule type" value="Genomic_DNA"/>
</dbReference>
<protein>
    <submittedName>
        <fullName evidence="2">DUF4268 domain-containing protein</fullName>
    </submittedName>
</protein>
<comment type="caution">
    <text evidence="2">The sequence shown here is derived from an EMBL/GenBank/DDBJ whole genome shotgun (WGS) entry which is preliminary data.</text>
</comment>